<evidence type="ECO:0000313" key="2">
    <source>
        <dbReference type="Proteomes" id="UP000198844"/>
    </source>
</evidence>
<dbReference type="AlphaFoldDB" id="A0A1I7CBS2"/>
<dbReference type="Proteomes" id="UP000198844">
    <property type="component" value="Unassembled WGS sequence"/>
</dbReference>
<reference evidence="1 2" key="1">
    <citation type="submission" date="2016-10" db="EMBL/GenBank/DDBJ databases">
        <authorList>
            <person name="de Groot N.N."/>
        </authorList>
    </citation>
    <scope>NUCLEOTIDE SEQUENCE [LARGE SCALE GENOMIC DNA]</scope>
    <source>
        <strain evidence="1 2">LMG 27731</strain>
    </source>
</reference>
<name>A0A1I7CBS2_9BURK</name>
<gene>
    <name evidence="1" type="ORF">SAMN05192563_1006104</name>
</gene>
<dbReference type="EMBL" id="FPBH01000006">
    <property type="protein sequence ID" value="SFT96856.1"/>
    <property type="molecule type" value="Genomic_DNA"/>
</dbReference>
<proteinExistence type="predicted"/>
<sequence length="56" mass="6142">MGKLRKSTNGMSRPNNFPIPFSAIPISISIWHDGDSTTANRPIDGIEPHRETGHDA</sequence>
<accession>A0A1I7CBS2</accession>
<organism evidence="1 2">
    <name type="scientific">Paraburkholderia aspalathi</name>
    <dbReference type="NCBI Taxonomy" id="1324617"/>
    <lineage>
        <taxon>Bacteria</taxon>
        <taxon>Pseudomonadati</taxon>
        <taxon>Pseudomonadota</taxon>
        <taxon>Betaproteobacteria</taxon>
        <taxon>Burkholderiales</taxon>
        <taxon>Burkholderiaceae</taxon>
        <taxon>Paraburkholderia</taxon>
    </lineage>
</organism>
<evidence type="ECO:0000313" key="1">
    <source>
        <dbReference type="EMBL" id="SFT96856.1"/>
    </source>
</evidence>
<protein>
    <submittedName>
        <fullName evidence="1">Uncharacterized protein</fullName>
    </submittedName>
</protein>